<dbReference type="Proteomes" id="UP001168972">
    <property type="component" value="Unassembled WGS sequence"/>
</dbReference>
<evidence type="ECO:0000256" key="1">
    <source>
        <dbReference type="SAM" id="MobiDB-lite"/>
    </source>
</evidence>
<dbReference type="EMBL" id="JAQQBR010000005">
    <property type="protein sequence ID" value="KAK0174957.1"/>
    <property type="molecule type" value="Genomic_DNA"/>
</dbReference>
<evidence type="ECO:0000313" key="2">
    <source>
        <dbReference type="EMBL" id="KAK0174957.1"/>
    </source>
</evidence>
<evidence type="ECO:0000313" key="3">
    <source>
        <dbReference type="Proteomes" id="UP001168972"/>
    </source>
</evidence>
<name>A0AA39KV91_MICHY</name>
<feature type="region of interest" description="Disordered" evidence="1">
    <location>
        <begin position="176"/>
        <end position="197"/>
    </location>
</feature>
<organism evidence="2 3">
    <name type="scientific">Microctonus hyperodae</name>
    <name type="common">Parasitoid wasp</name>
    <dbReference type="NCBI Taxonomy" id="165561"/>
    <lineage>
        <taxon>Eukaryota</taxon>
        <taxon>Metazoa</taxon>
        <taxon>Ecdysozoa</taxon>
        <taxon>Arthropoda</taxon>
        <taxon>Hexapoda</taxon>
        <taxon>Insecta</taxon>
        <taxon>Pterygota</taxon>
        <taxon>Neoptera</taxon>
        <taxon>Endopterygota</taxon>
        <taxon>Hymenoptera</taxon>
        <taxon>Apocrita</taxon>
        <taxon>Ichneumonoidea</taxon>
        <taxon>Braconidae</taxon>
        <taxon>Euphorinae</taxon>
        <taxon>Microctonus</taxon>
    </lineage>
</organism>
<keyword evidence="3" id="KW-1185">Reference proteome</keyword>
<dbReference type="AlphaFoldDB" id="A0AA39KV91"/>
<comment type="caution">
    <text evidence="2">The sequence shown here is derived from an EMBL/GenBank/DDBJ whole genome shotgun (WGS) entry which is preliminary data.</text>
</comment>
<proteinExistence type="predicted"/>
<reference evidence="2" key="1">
    <citation type="journal article" date="2023" name="bioRxiv">
        <title>Scaffold-level genome assemblies of two parasitoid biocontrol wasps reveal the parthenogenesis mechanism and an associated novel virus.</title>
        <authorList>
            <person name="Inwood S."/>
            <person name="Skelly J."/>
            <person name="Guhlin J."/>
            <person name="Harrop T."/>
            <person name="Goldson S."/>
            <person name="Dearden P."/>
        </authorList>
    </citation>
    <scope>NUCLEOTIDE SEQUENCE</scope>
    <source>
        <strain evidence="2">Lincoln</strain>
        <tissue evidence="2">Whole body</tissue>
    </source>
</reference>
<sequence length="281" mass="33000">MSFFRNFIKNLFEECENNDKNQRCRDHYSSRNRFQNPIWQNNEENDDRYIDDYGLSANYDRNSTFQVFTNPFEMMQYFESQIDNIMKNMMQFRLDDDAAFIRIFNDQSLPEKLTPSNRREYSLRDQFLKPNCASSLNNEQSDVAMDADLDGKINLNDFLLTWKNFNAANHKDPIQSNDSSGSDFVESHVNGPLPHNTIKPNTIMKRISTITDSAGNSETIIQYQYNDKIHKIVTKRNKDNEKTKVEHFENVNEGNTWLDSKFGGTLLGESLWDHFSNPHQK</sequence>
<reference evidence="2" key="2">
    <citation type="submission" date="2023-03" db="EMBL/GenBank/DDBJ databases">
        <authorList>
            <person name="Inwood S.N."/>
            <person name="Skelly J.G."/>
            <person name="Guhlin J."/>
            <person name="Harrop T.W.R."/>
            <person name="Goldson S.G."/>
            <person name="Dearden P.K."/>
        </authorList>
    </citation>
    <scope>NUCLEOTIDE SEQUENCE</scope>
    <source>
        <strain evidence="2">Lincoln</strain>
        <tissue evidence="2">Whole body</tissue>
    </source>
</reference>
<accession>A0AA39KV91</accession>
<gene>
    <name evidence="2" type="ORF">PV327_008745</name>
</gene>
<protein>
    <submittedName>
        <fullName evidence="2">Uncharacterized protein</fullName>
    </submittedName>
</protein>